<keyword evidence="1" id="KW-1133">Transmembrane helix</keyword>
<evidence type="ECO:0000313" key="3">
    <source>
        <dbReference type="Proteomes" id="UP000501600"/>
    </source>
</evidence>
<gene>
    <name evidence="2" type="ORF">HF685_06880</name>
</gene>
<keyword evidence="3" id="KW-1185">Reference proteome</keyword>
<organism evidence="2 3">
    <name type="scientific">Parasphingorhabdus halotolerans</name>
    <dbReference type="NCBI Taxonomy" id="2725558"/>
    <lineage>
        <taxon>Bacteria</taxon>
        <taxon>Pseudomonadati</taxon>
        <taxon>Pseudomonadota</taxon>
        <taxon>Alphaproteobacteria</taxon>
        <taxon>Sphingomonadales</taxon>
        <taxon>Sphingomonadaceae</taxon>
        <taxon>Parasphingorhabdus</taxon>
    </lineage>
</organism>
<evidence type="ECO:0000256" key="1">
    <source>
        <dbReference type="SAM" id="Phobius"/>
    </source>
</evidence>
<evidence type="ECO:0000313" key="2">
    <source>
        <dbReference type="EMBL" id="QJB69040.1"/>
    </source>
</evidence>
<keyword evidence="1" id="KW-0812">Transmembrane</keyword>
<keyword evidence="1" id="KW-0472">Membrane</keyword>
<name>A0A6H2DKX7_9SPHN</name>
<dbReference type="AlphaFoldDB" id="A0A6H2DKX7"/>
<protein>
    <submittedName>
        <fullName evidence="2">Uncharacterized protein</fullName>
    </submittedName>
</protein>
<feature type="transmembrane region" description="Helical" evidence="1">
    <location>
        <begin position="6"/>
        <end position="21"/>
    </location>
</feature>
<reference evidence="2 3" key="1">
    <citation type="submission" date="2020-04" db="EMBL/GenBank/DDBJ databases">
        <title>Genome sequence for Sphingorhabdus sp. strain M1.</title>
        <authorList>
            <person name="Park S.-J."/>
        </authorList>
    </citation>
    <scope>NUCLEOTIDE SEQUENCE [LARGE SCALE GENOMIC DNA]</scope>
    <source>
        <strain evidence="2 3">JK6</strain>
    </source>
</reference>
<accession>A0A6H2DKX7</accession>
<proteinExistence type="predicted"/>
<dbReference type="KEGG" id="phao:HF685_06880"/>
<sequence>MSGTEALGIFAIVIMVGSYALEKRSPIFIASFAVGCILAATYALLIKSYPFLVAEGVWAVIAANRWRQSHSSDSLKPQT</sequence>
<dbReference type="RefSeq" id="WP_168818882.1">
    <property type="nucleotide sequence ID" value="NZ_CP051217.1"/>
</dbReference>
<dbReference type="EMBL" id="CP051217">
    <property type="protein sequence ID" value="QJB69040.1"/>
    <property type="molecule type" value="Genomic_DNA"/>
</dbReference>
<feature type="transmembrane region" description="Helical" evidence="1">
    <location>
        <begin position="28"/>
        <end position="46"/>
    </location>
</feature>
<dbReference type="Proteomes" id="UP000501600">
    <property type="component" value="Chromosome"/>
</dbReference>